<protein>
    <recommendedName>
        <fullName evidence="2">DUF7872 domain-containing protein</fullName>
    </recommendedName>
</protein>
<feature type="domain" description="DUF7872" evidence="2">
    <location>
        <begin position="361"/>
        <end position="577"/>
    </location>
</feature>
<dbReference type="PANTHER" id="PTHR33339:SF1">
    <property type="entry name" value="LYSM DOMAIN-CONTAINING PROTEIN"/>
    <property type="match status" value="1"/>
</dbReference>
<feature type="transmembrane region" description="Helical" evidence="1">
    <location>
        <begin position="268"/>
        <end position="293"/>
    </location>
</feature>
<keyword evidence="5" id="KW-1185">Reference proteome</keyword>
<organism evidence="3">
    <name type="scientific">Puccinia triticina (isolate 1-1 / race 1 (BBBD))</name>
    <name type="common">Brown leaf rust fungus</name>
    <dbReference type="NCBI Taxonomy" id="630390"/>
    <lineage>
        <taxon>Eukaryota</taxon>
        <taxon>Fungi</taxon>
        <taxon>Dikarya</taxon>
        <taxon>Basidiomycota</taxon>
        <taxon>Pucciniomycotina</taxon>
        <taxon>Pucciniomycetes</taxon>
        <taxon>Pucciniales</taxon>
        <taxon>Pucciniaceae</taxon>
        <taxon>Puccinia</taxon>
    </lineage>
</organism>
<sequence length="577" mass="63769">MPLHHVSADYTSIRWPRCALPRRYIGRHSTKWLSIANSARRPYSQNTSSVTRLMSTPRQGSAIQDRSFDQPANYQNRSRFIFVTYFRLASHHLAPVCSTYASSGCWPLDSTPNCTDFVPSLIRKLRESTPGSPTLSLTLYALFQQSFIMNRNILSFLTLCLGVCNANLSQNVPNSAAPSIVPSPLRNSTGLPLSPQTWNALKIDDYLAHYPGGSNLTLQDYAFSHQAQNFICGIGEGCHAGQLGNPVTAPDWYVLYAAQEWNAVQNSIYTAIGFAVSMVQATAGSMVTDLFGTKSHSIFFKLQDIFVLLSALAFTVAVLSIIIPGPPGLIVGSVIAGAIAAGTSTVFTGINLYQSWDRTPDGFTRWSSYVYYLSEWQSKVQDKLANMTSTTIQSGISSPPGIANVLKGGIFLNNTQIEEQQNVQKQIERTLTVRILVDILRTQGGYVTYSSDPCNGKGPNGAWHGDDFLSFCKNGTMMNIVKAKGKKTDNKWFNARVIADKYNISTEYLVTQSWNCFQKYKTFNYDPYRNGTLPTDINAECVANLPVCDCTEPAIKHARRKGHSTTRACREQGKLPI</sequence>
<feature type="transmembrane region" description="Helical" evidence="1">
    <location>
        <begin position="305"/>
        <end position="323"/>
    </location>
</feature>
<evidence type="ECO:0000313" key="3">
    <source>
        <dbReference type="EMBL" id="OAV88243.1"/>
    </source>
</evidence>
<gene>
    <name evidence="3" type="ORF">PTTG_09234</name>
</gene>
<keyword evidence="1" id="KW-1133">Transmembrane helix</keyword>
<dbReference type="VEuPathDB" id="FungiDB:PTTG_09234"/>
<keyword evidence="1" id="KW-0812">Transmembrane</keyword>
<proteinExistence type="predicted"/>
<dbReference type="OrthoDB" id="2501761at2759"/>
<reference evidence="3" key="1">
    <citation type="submission" date="2009-11" db="EMBL/GenBank/DDBJ databases">
        <authorList>
            <consortium name="The Broad Institute Genome Sequencing Platform"/>
            <person name="Ward D."/>
            <person name="Feldgarden M."/>
            <person name="Earl A."/>
            <person name="Young S.K."/>
            <person name="Zeng Q."/>
            <person name="Koehrsen M."/>
            <person name="Alvarado L."/>
            <person name="Berlin A."/>
            <person name="Bochicchio J."/>
            <person name="Borenstein D."/>
            <person name="Chapman S.B."/>
            <person name="Chen Z."/>
            <person name="Engels R."/>
            <person name="Freedman E."/>
            <person name="Gellesch M."/>
            <person name="Goldberg J."/>
            <person name="Griggs A."/>
            <person name="Gujja S."/>
            <person name="Heilman E."/>
            <person name="Heiman D."/>
            <person name="Hepburn T."/>
            <person name="Howarth C."/>
            <person name="Jen D."/>
            <person name="Larson L."/>
            <person name="Lewis B."/>
            <person name="Mehta T."/>
            <person name="Park D."/>
            <person name="Pearson M."/>
            <person name="Roberts A."/>
            <person name="Saif S."/>
            <person name="Shea T."/>
            <person name="Shenoy N."/>
            <person name="Sisk P."/>
            <person name="Stolte C."/>
            <person name="Sykes S."/>
            <person name="Thomson T."/>
            <person name="Walk T."/>
            <person name="White J."/>
            <person name="Yandava C."/>
            <person name="Izard J."/>
            <person name="Baranova O.V."/>
            <person name="Blanton J.M."/>
            <person name="Tanner A.C."/>
            <person name="Dewhirst F.E."/>
            <person name="Haas B."/>
            <person name="Nusbaum C."/>
            <person name="Birren B."/>
        </authorList>
    </citation>
    <scope>NUCLEOTIDE SEQUENCE [LARGE SCALE GENOMIC DNA]</scope>
    <source>
        <strain evidence="3">1-1 BBBD Race 1</strain>
    </source>
</reference>
<dbReference type="AlphaFoldDB" id="A0A180G8L3"/>
<dbReference type="EnsemblFungi" id="PTTG_09234-t43_1">
    <property type="protein sequence ID" value="PTTG_09234-t43_1-p1"/>
    <property type="gene ID" value="PTTG_09234"/>
</dbReference>
<reference evidence="4" key="4">
    <citation type="submission" date="2025-05" db="UniProtKB">
        <authorList>
            <consortium name="EnsemblFungi"/>
        </authorList>
    </citation>
    <scope>IDENTIFICATION</scope>
    <source>
        <strain evidence="4">isolate 1-1 / race 1 (BBBD)</strain>
    </source>
</reference>
<name>A0A180G8L3_PUCT1</name>
<evidence type="ECO:0000313" key="4">
    <source>
        <dbReference type="EnsemblFungi" id="PTTG_09234-t43_1-p1"/>
    </source>
</evidence>
<evidence type="ECO:0000313" key="5">
    <source>
        <dbReference type="Proteomes" id="UP000005240"/>
    </source>
</evidence>
<feature type="transmembrane region" description="Helical" evidence="1">
    <location>
        <begin position="329"/>
        <end position="353"/>
    </location>
</feature>
<evidence type="ECO:0000256" key="1">
    <source>
        <dbReference type="SAM" id="Phobius"/>
    </source>
</evidence>
<keyword evidence="1" id="KW-0472">Membrane</keyword>
<dbReference type="EMBL" id="ADAS02000194">
    <property type="protein sequence ID" value="OAV88243.1"/>
    <property type="molecule type" value="Genomic_DNA"/>
</dbReference>
<dbReference type="Pfam" id="PF25278">
    <property type="entry name" value="DUF7872"/>
    <property type="match status" value="1"/>
</dbReference>
<evidence type="ECO:0000259" key="2">
    <source>
        <dbReference type="Pfam" id="PF25278"/>
    </source>
</evidence>
<dbReference type="EnsemblFungi" id="PTTG_09234-t43_2">
    <property type="protein sequence ID" value="PTTG_09234-t43_2-p1"/>
    <property type="gene ID" value="PTTG_09234"/>
</dbReference>
<accession>A0A180G8L3</accession>
<dbReference type="InterPro" id="IPR057194">
    <property type="entry name" value="DUF7872"/>
</dbReference>
<dbReference type="EMBL" id="ADAS02000194">
    <property type="protein sequence ID" value="OAV88244.1"/>
    <property type="molecule type" value="Genomic_DNA"/>
</dbReference>
<reference evidence="4 5" key="3">
    <citation type="journal article" date="2017" name="G3 (Bethesda)">
        <title>Comparative analysis highlights variable genome content of wheat rusts and divergence of the mating loci.</title>
        <authorList>
            <person name="Cuomo C.A."/>
            <person name="Bakkeren G."/>
            <person name="Khalil H.B."/>
            <person name="Panwar V."/>
            <person name="Joly D."/>
            <person name="Linning R."/>
            <person name="Sakthikumar S."/>
            <person name="Song X."/>
            <person name="Adiconis X."/>
            <person name="Fan L."/>
            <person name="Goldberg J.M."/>
            <person name="Levin J.Z."/>
            <person name="Young S."/>
            <person name="Zeng Q."/>
            <person name="Anikster Y."/>
            <person name="Bruce M."/>
            <person name="Wang M."/>
            <person name="Yin C."/>
            <person name="McCallum B."/>
            <person name="Szabo L.J."/>
            <person name="Hulbert S."/>
            <person name="Chen X."/>
            <person name="Fellers J.P."/>
        </authorList>
    </citation>
    <scope>NUCLEOTIDE SEQUENCE</scope>
    <source>
        <strain evidence="4">isolate 1-1 / race 1 (BBBD)</strain>
        <strain evidence="5">Isolate 1-1 / race 1 (BBBD)</strain>
    </source>
</reference>
<reference evidence="3" key="2">
    <citation type="submission" date="2016-05" db="EMBL/GenBank/DDBJ databases">
        <title>Comparative analysis highlights variable genome content of wheat rusts and divergence of the mating loci.</title>
        <authorList>
            <person name="Cuomo C.A."/>
            <person name="Bakkeren G."/>
            <person name="Szabo L."/>
            <person name="Khalil H."/>
            <person name="Joly D."/>
            <person name="Goldberg J."/>
            <person name="Young S."/>
            <person name="Zeng Q."/>
            <person name="Fellers J."/>
        </authorList>
    </citation>
    <scope>NUCLEOTIDE SEQUENCE [LARGE SCALE GENOMIC DNA]</scope>
    <source>
        <strain evidence="3">1-1 BBBD Race 1</strain>
    </source>
</reference>
<dbReference type="Proteomes" id="UP000005240">
    <property type="component" value="Unassembled WGS sequence"/>
</dbReference>
<dbReference type="PANTHER" id="PTHR33339">
    <property type="entry name" value="LYSM DOMAIN-CONTAINING PROTEIN"/>
    <property type="match status" value="1"/>
</dbReference>